<name>A0A5A7VHA7_CUCMM</name>
<dbReference type="InterPro" id="IPR050951">
    <property type="entry name" value="Retrovirus_Pol_polyprotein"/>
</dbReference>
<dbReference type="CDD" id="cd01647">
    <property type="entry name" value="RT_LTR"/>
    <property type="match status" value="1"/>
</dbReference>
<dbReference type="InterPro" id="IPR001584">
    <property type="entry name" value="Integrase_cat-core"/>
</dbReference>
<evidence type="ECO:0000256" key="13">
    <source>
        <dbReference type="ARBA" id="ARBA00023125"/>
    </source>
</evidence>
<dbReference type="GO" id="GO:0003677">
    <property type="term" value="F:DNA binding"/>
    <property type="evidence" value="ECO:0007669"/>
    <property type="project" value="UniProtKB-KW"/>
</dbReference>
<dbReference type="Pfam" id="PF03732">
    <property type="entry name" value="Retrotrans_gag"/>
    <property type="match status" value="1"/>
</dbReference>
<dbReference type="InterPro" id="IPR005162">
    <property type="entry name" value="Retrotrans_gag_dom"/>
</dbReference>
<evidence type="ECO:0000256" key="7">
    <source>
        <dbReference type="ARBA" id="ARBA00022759"/>
    </source>
</evidence>
<dbReference type="InterPro" id="IPR023780">
    <property type="entry name" value="Chromo_domain"/>
</dbReference>
<dbReference type="SUPFAM" id="SSF53098">
    <property type="entry name" value="Ribonuclease H-like"/>
    <property type="match status" value="1"/>
</dbReference>
<evidence type="ECO:0000256" key="10">
    <source>
        <dbReference type="ARBA" id="ARBA00022908"/>
    </source>
</evidence>
<keyword evidence="3" id="KW-0548">Nucleotidyltransferase</keyword>
<evidence type="ECO:0000256" key="8">
    <source>
        <dbReference type="ARBA" id="ARBA00022801"/>
    </source>
</evidence>
<dbReference type="InterPro" id="IPR036397">
    <property type="entry name" value="RNaseH_sf"/>
</dbReference>
<dbReference type="Pfam" id="PF00078">
    <property type="entry name" value="RVT_1"/>
    <property type="match status" value="1"/>
</dbReference>
<dbReference type="PANTHER" id="PTHR37984">
    <property type="entry name" value="PROTEIN CBG26694"/>
    <property type="match status" value="1"/>
</dbReference>
<dbReference type="CDD" id="cd09274">
    <property type="entry name" value="RNase_HI_RT_Ty3"/>
    <property type="match status" value="1"/>
</dbReference>
<dbReference type="InterPro" id="IPR043502">
    <property type="entry name" value="DNA/RNA_pol_sf"/>
</dbReference>
<dbReference type="SUPFAM" id="SSF56672">
    <property type="entry name" value="DNA/RNA polymerases"/>
    <property type="match status" value="1"/>
</dbReference>
<sequence length="1481" mass="169664">MVFFEKRLLWRLKGDTSISNCWNSATVYFVVIFLSVKVLNKVVSEPQTSWERHEPWLKRTWRVTEEVKEGCRAKLREESGASEGSVLKGKGKIGETETTPGFTVGSSDRSKYKKLGIPVFNGENPETWIYRAEHYFDINELVDEEKVKVAVVSFGLDEVNWFRWSNNRKKVKTWEDLKRRMFEHFKSPGEGSLGARLIRIKQDGCYSDYLKKFLEYSAPLPEMAESVLIDAFVTGLETNLQVEVKSRHPVTLEECSGKPKWADFAMKQLTLPIKGNFVKKEPQPPVKRLSDSEFRARLDKGLCFCYEELGTEKEKEDEVTEEAELGSLWGNPQFHPGVVEELALPLERRNKFGVTIGDGTALEGNGICKTVEIKLPELTIVADFLVIELGGVDVVLGMQWPSTTGFMEIHWPSMTMVFMVGSSQVILKGDPSLAKAECSLKTISKTWEEEDQGFLIAFQKIEIEAGSEVESEKEEEGEESNLPMIRNLLAKNRIIFELPKGLPPKRAVDHRILIPEGQNPINVRPYKYGYIQKGEIERLVSEMLQAEIIRPSRSPYSSPVLLVKKRDGGWRFCVDYHKLNQVTVADKFPIPVIEELLDELHGAEVFSKLDLRSGYHQIRMKEEDIEKTAFRTHEGHYEFLVMPFGLTNGPATFQSLMNQIFRPFLRRFVLDNQLFANEKKCVIGHSRINYLGFLGLTGYYRRFVKNYGNIAAPLTKLLQKNGFHWGEDATAAFESLKQAMISVPVLALPDFSLPFIIETDASGTGLGAVLSQNNRPIAYFSQKLSPPTQAKSIYERELMAVVMAVQKWRRYVLDFKFTIISDQKALKFLLEQREVQPQFQRWLTKLLGYDFEILYQPGLQNKAADALSRVKLPAEFHSLRAHGLLDIDIVTTEVEKDEELQGIIEILKEDPEGKANYQWKAGNLFYKGRLVLSRKSTLIPSLLHTFHDSVLGGHLGFLRTYKRMNGEIHWMGMKNDVKKYVEQCEVCQRNKTEALAPAGLLQPLPLPNLILEDWTMDFIEGLPKAGGYDSIMVVVDRLSKMAHFIILKHPFSAKQVAEKFVEEIISKHGISNSIVTDRDKVFLSHFWKELFTAMGTSLKRSTAFHPQTDGQTERVNRCLETYLRCFCNEQPTKWHKCIPWAELWYNTTFHASAKTTPFQVVYGRPPPPLVRYGDIKSNNNSVEQLLKERDLVISALKENLMMAQNRMKKQADLHRKELKFKVGDEVYLKLRPYRQRSLARKRCEKLAPKFYGPYRIVEEIGEVAYRLNLPPEAIIHNVFHVSQLKLKLGNSHQVQHVPPALTEEFELQVEPEAVLGIRWNTDIGANEWLIKWKGLSGSEATWEPVGAMNQQYPSFHLEDKDIVELPKEKKAVGCKWVFMVKCKADGSVERYKARLFTKGFTQTYGVDYQETFSPVAKISSIRMFLSVVVNFDGSLYQLDVKNDFLNGEKEEGGIYGLATWFWVDLEINKVCKLKRSLYGLK</sequence>
<keyword evidence="5" id="KW-0479">Metal-binding</keyword>
<dbReference type="GO" id="GO:0004519">
    <property type="term" value="F:endonuclease activity"/>
    <property type="evidence" value="ECO:0007669"/>
    <property type="project" value="UniProtKB-KW"/>
</dbReference>
<dbReference type="Gene3D" id="2.40.50.40">
    <property type="match status" value="1"/>
</dbReference>
<dbReference type="Pfam" id="PF00385">
    <property type="entry name" value="Chromo"/>
    <property type="match status" value="1"/>
</dbReference>
<dbReference type="GO" id="GO:0015074">
    <property type="term" value="P:DNA integration"/>
    <property type="evidence" value="ECO:0007669"/>
    <property type="project" value="UniProtKB-KW"/>
</dbReference>
<proteinExistence type="predicted"/>
<dbReference type="GO" id="GO:0006508">
    <property type="term" value="P:proteolysis"/>
    <property type="evidence" value="ECO:0007669"/>
    <property type="project" value="UniProtKB-KW"/>
</dbReference>
<accession>A0A5A7VHA7</accession>
<dbReference type="InterPro" id="IPR000477">
    <property type="entry name" value="RT_dom"/>
</dbReference>
<keyword evidence="6" id="KW-0064">Aspartyl protease</keyword>
<dbReference type="SMART" id="SM00298">
    <property type="entry name" value="CHROMO"/>
    <property type="match status" value="1"/>
</dbReference>
<dbReference type="Pfam" id="PF17919">
    <property type="entry name" value="RT_RNaseH_2"/>
    <property type="match status" value="1"/>
</dbReference>
<evidence type="ECO:0000313" key="18">
    <source>
        <dbReference type="EMBL" id="KAA0066550.1"/>
    </source>
</evidence>
<evidence type="ECO:0000256" key="14">
    <source>
        <dbReference type="ARBA" id="ARBA00023172"/>
    </source>
</evidence>
<keyword evidence="15" id="KW-0511">Multifunctional enzyme</keyword>
<keyword evidence="12" id="KW-0239">DNA-directed DNA polymerase</keyword>
<dbReference type="Gene3D" id="3.30.420.10">
    <property type="entry name" value="Ribonuclease H-like superfamily/Ribonuclease H"/>
    <property type="match status" value="1"/>
</dbReference>
<evidence type="ECO:0000256" key="1">
    <source>
        <dbReference type="ARBA" id="ARBA00022670"/>
    </source>
</evidence>
<keyword evidence="9" id="KW-0460">Magnesium</keyword>
<dbReference type="InterPro" id="IPR041577">
    <property type="entry name" value="RT_RNaseH_2"/>
</dbReference>
<keyword evidence="7" id="KW-0255">Endonuclease</keyword>
<dbReference type="InterPro" id="IPR043128">
    <property type="entry name" value="Rev_trsase/Diguanyl_cyclase"/>
</dbReference>
<dbReference type="Gene3D" id="3.10.10.10">
    <property type="entry name" value="HIV Type 1 Reverse Transcriptase, subunit A, domain 1"/>
    <property type="match status" value="1"/>
</dbReference>
<dbReference type="PANTHER" id="PTHR37984:SF5">
    <property type="entry name" value="PROTEIN NYNRIN-LIKE"/>
    <property type="match status" value="1"/>
</dbReference>
<dbReference type="Pfam" id="PF17921">
    <property type="entry name" value="Integrase_H2C2"/>
    <property type="match status" value="1"/>
</dbReference>
<evidence type="ECO:0000256" key="6">
    <source>
        <dbReference type="ARBA" id="ARBA00022750"/>
    </source>
</evidence>
<dbReference type="Gene3D" id="1.10.340.70">
    <property type="match status" value="1"/>
</dbReference>
<dbReference type="InterPro" id="IPR056924">
    <property type="entry name" value="SH3_Tf2-1"/>
</dbReference>
<evidence type="ECO:0000256" key="2">
    <source>
        <dbReference type="ARBA" id="ARBA00022679"/>
    </source>
</evidence>
<dbReference type="InterPro" id="IPR041588">
    <property type="entry name" value="Integrase_H2C2"/>
</dbReference>
<evidence type="ECO:0000313" key="19">
    <source>
        <dbReference type="Proteomes" id="UP000321393"/>
    </source>
</evidence>
<dbReference type="EMBL" id="SSTE01000887">
    <property type="protein sequence ID" value="KAA0066550.1"/>
    <property type="molecule type" value="Genomic_DNA"/>
</dbReference>
<dbReference type="FunFam" id="3.10.10.10:FF:000007">
    <property type="entry name" value="Retrovirus-related Pol polyprotein from transposon 17.6-like Protein"/>
    <property type="match status" value="1"/>
</dbReference>
<evidence type="ECO:0000259" key="17">
    <source>
        <dbReference type="PROSITE" id="PS50994"/>
    </source>
</evidence>
<dbReference type="CDD" id="cd00303">
    <property type="entry name" value="retropepsin_like"/>
    <property type="match status" value="1"/>
</dbReference>
<dbReference type="InterPro" id="IPR016197">
    <property type="entry name" value="Chromo-like_dom_sf"/>
</dbReference>
<evidence type="ECO:0000256" key="3">
    <source>
        <dbReference type="ARBA" id="ARBA00022695"/>
    </source>
</evidence>
<dbReference type="GO" id="GO:0006310">
    <property type="term" value="P:DNA recombination"/>
    <property type="evidence" value="ECO:0007669"/>
    <property type="project" value="UniProtKB-KW"/>
</dbReference>
<dbReference type="FunFam" id="3.10.20.370:FF:000001">
    <property type="entry name" value="Retrovirus-related Pol polyprotein from transposon 17.6-like protein"/>
    <property type="match status" value="1"/>
</dbReference>
<dbReference type="Proteomes" id="UP000321393">
    <property type="component" value="Unassembled WGS sequence"/>
</dbReference>
<dbReference type="OrthoDB" id="669841at2759"/>
<keyword evidence="11" id="KW-0695">RNA-directed DNA polymerase</keyword>
<protein>
    <submittedName>
        <fullName evidence="18">Ty3/gypsy retrotransposon protein</fullName>
    </submittedName>
</protein>
<dbReference type="PROSITE" id="PS50994">
    <property type="entry name" value="INTEGRASE"/>
    <property type="match status" value="1"/>
</dbReference>
<evidence type="ECO:0000256" key="4">
    <source>
        <dbReference type="ARBA" id="ARBA00022722"/>
    </source>
</evidence>
<feature type="domain" description="Chromo" evidence="16">
    <location>
        <begin position="1309"/>
        <end position="1344"/>
    </location>
</feature>
<dbReference type="InterPro" id="IPR000953">
    <property type="entry name" value="Chromo/chromo_shadow_dom"/>
</dbReference>
<keyword evidence="1" id="KW-0645">Protease</keyword>
<dbReference type="FunFam" id="1.10.340.70:FF:000001">
    <property type="entry name" value="Retrovirus-related Pol polyprotein from transposon gypsy-like Protein"/>
    <property type="match status" value="1"/>
</dbReference>
<keyword evidence="14" id="KW-0233">DNA recombination</keyword>
<dbReference type="Gene3D" id="3.10.20.370">
    <property type="match status" value="1"/>
</dbReference>
<dbReference type="SUPFAM" id="SSF54160">
    <property type="entry name" value="Chromo domain-like"/>
    <property type="match status" value="1"/>
</dbReference>
<keyword evidence="8" id="KW-0378">Hydrolase</keyword>
<feature type="domain" description="Integrase catalytic" evidence="17">
    <location>
        <begin position="1001"/>
        <end position="1165"/>
    </location>
</feature>
<keyword evidence="10" id="KW-0229">DNA integration</keyword>
<dbReference type="InterPro" id="IPR012337">
    <property type="entry name" value="RNaseH-like_sf"/>
</dbReference>
<dbReference type="InterPro" id="IPR013103">
    <property type="entry name" value="RVT_2"/>
</dbReference>
<dbReference type="InterPro" id="IPR021109">
    <property type="entry name" value="Peptidase_aspartic_dom_sf"/>
</dbReference>
<evidence type="ECO:0000256" key="5">
    <source>
        <dbReference type="ARBA" id="ARBA00022723"/>
    </source>
</evidence>
<comment type="caution">
    <text evidence="18">The sequence shown here is derived from an EMBL/GenBank/DDBJ whole genome shotgun (WGS) entry which is preliminary data.</text>
</comment>
<dbReference type="PROSITE" id="PS50013">
    <property type="entry name" value="CHROMO_2"/>
    <property type="match status" value="1"/>
</dbReference>
<keyword evidence="4" id="KW-0540">Nuclease</keyword>
<evidence type="ECO:0000256" key="9">
    <source>
        <dbReference type="ARBA" id="ARBA00022842"/>
    </source>
</evidence>
<dbReference type="Pfam" id="PF24626">
    <property type="entry name" value="SH3_Tf2-1"/>
    <property type="match status" value="1"/>
</dbReference>
<reference evidence="18 19" key="1">
    <citation type="submission" date="2019-08" db="EMBL/GenBank/DDBJ databases">
        <title>Draft genome sequences of two oriental melons (Cucumis melo L. var makuwa).</title>
        <authorList>
            <person name="Kwon S.-Y."/>
        </authorList>
    </citation>
    <scope>NUCLEOTIDE SEQUENCE [LARGE SCALE GENOMIC DNA]</scope>
    <source>
        <strain evidence="19">cv. SW 3</strain>
        <tissue evidence="18">Leaf</tissue>
    </source>
</reference>
<dbReference type="GO" id="GO:0003964">
    <property type="term" value="F:RNA-directed DNA polymerase activity"/>
    <property type="evidence" value="ECO:0007669"/>
    <property type="project" value="UniProtKB-KW"/>
</dbReference>
<dbReference type="Pfam" id="PF07727">
    <property type="entry name" value="RVT_2"/>
    <property type="match status" value="1"/>
</dbReference>
<keyword evidence="2" id="KW-0808">Transferase</keyword>
<dbReference type="GO" id="GO:0003887">
    <property type="term" value="F:DNA-directed DNA polymerase activity"/>
    <property type="evidence" value="ECO:0007669"/>
    <property type="project" value="UniProtKB-KW"/>
</dbReference>
<evidence type="ECO:0000256" key="11">
    <source>
        <dbReference type="ARBA" id="ARBA00022918"/>
    </source>
</evidence>
<dbReference type="Gene3D" id="3.30.70.270">
    <property type="match status" value="2"/>
</dbReference>
<dbReference type="FunFam" id="3.30.70.270:FF:000020">
    <property type="entry name" value="Transposon Tf2-6 polyprotein-like Protein"/>
    <property type="match status" value="1"/>
</dbReference>
<evidence type="ECO:0000259" key="16">
    <source>
        <dbReference type="PROSITE" id="PS50013"/>
    </source>
</evidence>
<dbReference type="GO" id="GO:0046872">
    <property type="term" value="F:metal ion binding"/>
    <property type="evidence" value="ECO:0007669"/>
    <property type="project" value="UniProtKB-KW"/>
</dbReference>
<dbReference type="GO" id="GO:0004190">
    <property type="term" value="F:aspartic-type endopeptidase activity"/>
    <property type="evidence" value="ECO:0007669"/>
    <property type="project" value="UniProtKB-KW"/>
</dbReference>
<evidence type="ECO:0000256" key="15">
    <source>
        <dbReference type="ARBA" id="ARBA00023268"/>
    </source>
</evidence>
<dbReference type="Gene3D" id="2.40.70.10">
    <property type="entry name" value="Acid Proteases"/>
    <property type="match status" value="1"/>
</dbReference>
<organism evidence="18 19">
    <name type="scientific">Cucumis melo var. makuwa</name>
    <name type="common">Oriental melon</name>
    <dbReference type="NCBI Taxonomy" id="1194695"/>
    <lineage>
        <taxon>Eukaryota</taxon>
        <taxon>Viridiplantae</taxon>
        <taxon>Streptophyta</taxon>
        <taxon>Embryophyta</taxon>
        <taxon>Tracheophyta</taxon>
        <taxon>Spermatophyta</taxon>
        <taxon>Magnoliopsida</taxon>
        <taxon>eudicotyledons</taxon>
        <taxon>Gunneridae</taxon>
        <taxon>Pentapetalae</taxon>
        <taxon>rosids</taxon>
        <taxon>fabids</taxon>
        <taxon>Cucurbitales</taxon>
        <taxon>Cucurbitaceae</taxon>
        <taxon>Benincaseae</taxon>
        <taxon>Cucumis</taxon>
    </lineage>
</organism>
<evidence type="ECO:0000256" key="12">
    <source>
        <dbReference type="ARBA" id="ARBA00022932"/>
    </source>
</evidence>
<gene>
    <name evidence="18" type="ORF">E6C27_scaffold25G001140</name>
</gene>
<keyword evidence="13" id="KW-0238">DNA-binding</keyword>